<accession>C7NJT1</accession>
<dbReference type="EMBL" id="CP001686">
    <property type="protein sequence ID" value="ACV06863.1"/>
    <property type="molecule type" value="Genomic_DNA"/>
</dbReference>
<dbReference type="InterPro" id="IPR001509">
    <property type="entry name" value="Epimerase_deHydtase"/>
</dbReference>
<dbReference type="HOGENOM" id="CLU_905475_0_0_11"/>
<sequence length="307" mass="32056">MNVLVLGSRGFVGTAVCAALREQGHDVTTAVAPRVQTDEISAAQREQFVGEIQAALGGCDAVVNAAGVPDATGSDYDAMVGANTVLPGIVAEAARRLGLRCVHVSSAAVQGDKEVLDSSDDVRPFSPYSESKVRGEREALQQGGEVVVYRPPGVHGANRDVTRTVARLAGSPLSSVAGDGSHPAAQALIGNVGAAVATLATHPDTPPRVVHHPWEGQTTASLLRALGGREPVHLPSALARGLVEVARAAGRVRPGLAGHARRLEVLWFGQSQAPSWLDSIQWVAPDGRESWEALGRSIRTSNKETHD</sequence>
<dbReference type="Pfam" id="PF01370">
    <property type="entry name" value="Epimerase"/>
    <property type="match status" value="1"/>
</dbReference>
<dbReference type="GO" id="GO:0004029">
    <property type="term" value="F:aldehyde dehydrogenase (NAD+) activity"/>
    <property type="evidence" value="ECO:0007669"/>
    <property type="project" value="TreeGrafter"/>
</dbReference>
<reference evidence="2 3" key="1">
    <citation type="journal article" date="2009" name="Stand. Genomic Sci.">
        <title>Complete genome sequence of Kytococcus sedentarius type strain (541).</title>
        <authorList>
            <person name="Sims D."/>
            <person name="Brettin T."/>
            <person name="Detter J.C."/>
            <person name="Han C."/>
            <person name="Lapidus A."/>
            <person name="Copeland A."/>
            <person name="Glavina Del Rio T."/>
            <person name="Nolan M."/>
            <person name="Chen F."/>
            <person name="Lucas S."/>
            <person name="Tice H."/>
            <person name="Cheng J.F."/>
            <person name="Bruce D."/>
            <person name="Goodwin L."/>
            <person name="Pitluck S."/>
            <person name="Ovchinnikova G."/>
            <person name="Pati A."/>
            <person name="Ivanova N."/>
            <person name="Mavrommatis K."/>
            <person name="Chen A."/>
            <person name="Palaniappan K."/>
            <person name="D'haeseleer P."/>
            <person name="Chain P."/>
            <person name="Bristow J."/>
            <person name="Eisen J.A."/>
            <person name="Markowitz V."/>
            <person name="Hugenholtz P."/>
            <person name="Schneider S."/>
            <person name="Goker M."/>
            <person name="Pukall R."/>
            <person name="Kyrpides N.C."/>
            <person name="Klenk H.P."/>
        </authorList>
    </citation>
    <scope>NUCLEOTIDE SEQUENCE [LARGE SCALE GENOMIC DNA]</scope>
    <source>
        <strain evidence="3">ATCC 14392 / DSM 20547 / JCM 11482 / CCUG 33030 / NBRC 15357 / NCTC 11040 / CCM 314 / 541</strain>
    </source>
</reference>
<dbReference type="KEGG" id="kse:Ksed_18610"/>
<dbReference type="GO" id="GO:0005737">
    <property type="term" value="C:cytoplasm"/>
    <property type="evidence" value="ECO:0007669"/>
    <property type="project" value="TreeGrafter"/>
</dbReference>
<evidence type="ECO:0000313" key="2">
    <source>
        <dbReference type="EMBL" id="ACV06863.1"/>
    </source>
</evidence>
<dbReference type="AlphaFoldDB" id="C7NJT1"/>
<evidence type="ECO:0000259" key="1">
    <source>
        <dbReference type="Pfam" id="PF01370"/>
    </source>
</evidence>
<dbReference type="Gene3D" id="3.40.50.720">
    <property type="entry name" value="NAD(P)-binding Rossmann-like Domain"/>
    <property type="match status" value="1"/>
</dbReference>
<feature type="domain" description="NAD-dependent epimerase/dehydratase" evidence="1">
    <location>
        <begin position="3"/>
        <end position="169"/>
    </location>
</feature>
<proteinExistence type="predicted"/>
<dbReference type="PANTHER" id="PTHR48079">
    <property type="entry name" value="PROTEIN YEEZ"/>
    <property type="match status" value="1"/>
</dbReference>
<gene>
    <name evidence="2" type="ordered locus">Ksed_18610</name>
</gene>
<organism evidence="2 3">
    <name type="scientific">Kytococcus sedentarius (strain ATCC 14392 / DSM 20547 / JCM 11482 / CCUG 33030 / NBRC 15357 / NCTC 11040 / CCM 314 / 541)</name>
    <name type="common">Micrococcus sedentarius</name>
    <dbReference type="NCBI Taxonomy" id="478801"/>
    <lineage>
        <taxon>Bacteria</taxon>
        <taxon>Bacillati</taxon>
        <taxon>Actinomycetota</taxon>
        <taxon>Actinomycetes</taxon>
        <taxon>Micrococcales</taxon>
        <taxon>Kytococcaceae</taxon>
        <taxon>Kytococcus</taxon>
    </lineage>
</organism>
<dbReference type="InterPro" id="IPR051783">
    <property type="entry name" value="NAD(P)-dependent_oxidoreduct"/>
</dbReference>
<protein>
    <submittedName>
        <fullName evidence="2">Nucleoside-diphosphate-sugar epimerase</fullName>
    </submittedName>
</protein>
<name>C7NJT1_KYTSD</name>
<evidence type="ECO:0000313" key="3">
    <source>
        <dbReference type="Proteomes" id="UP000006666"/>
    </source>
</evidence>
<dbReference type="InterPro" id="IPR036291">
    <property type="entry name" value="NAD(P)-bd_dom_sf"/>
</dbReference>
<dbReference type="PANTHER" id="PTHR48079:SF6">
    <property type="entry name" value="NAD(P)-BINDING DOMAIN-CONTAINING PROTEIN-RELATED"/>
    <property type="match status" value="1"/>
</dbReference>
<keyword evidence="3" id="KW-1185">Reference proteome</keyword>
<dbReference type="SUPFAM" id="SSF51735">
    <property type="entry name" value="NAD(P)-binding Rossmann-fold domains"/>
    <property type="match status" value="1"/>
</dbReference>
<dbReference type="eggNOG" id="COG0451">
    <property type="taxonomic scope" value="Bacteria"/>
</dbReference>
<dbReference type="RefSeq" id="WP_015779803.1">
    <property type="nucleotide sequence ID" value="NC_013169.1"/>
</dbReference>
<dbReference type="STRING" id="478801.Ksed_18610"/>
<dbReference type="Proteomes" id="UP000006666">
    <property type="component" value="Chromosome"/>
</dbReference>